<dbReference type="PROSITE" id="PS50110">
    <property type="entry name" value="RESPONSE_REGULATORY"/>
    <property type="match status" value="1"/>
</dbReference>
<dbReference type="InterPro" id="IPR001789">
    <property type="entry name" value="Sig_transdc_resp-reg_receiver"/>
</dbReference>
<keyword evidence="6" id="KW-1185">Reference proteome</keyword>
<feature type="domain" description="Response regulatory" evidence="4">
    <location>
        <begin position="3"/>
        <end position="117"/>
    </location>
</feature>
<accession>A0ABS1TCG6</accession>
<name>A0ABS1TCG6_9CLOT</name>
<dbReference type="Pfam" id="PF00072">
    <property type="entry name" value="Response_reg"/>
    <property type="match status" value="1"/>
</dbReference>
<comment type="function">
    <text evidence="2">May play the central regulatory role in sporulation. It may be an element of the effector pathway responsible for the activation of sporulation genes in response to nutritional stress. Spo0A may act in concert with spo0H (a sigma factor) to control the expression of some genes that are critical to the sporulation process.</text>
</comment>
<evidence type="ECO:0000313" key="6">
    <source>
        <dbReference type="Proteomes" id="UP000632377"/>
    </source>
</evidence>
<keyword evidence="3" id="KW-0597">Phosphoprotein</keyword>
<gene>
    <name evidence="5" type="ORF">JK636_14935</name>
</gene>
<evidence type="ECO:0000259" key="4">
    <source>
        <dbReference type="PROSITE" id="PS50110"/>
    </source>
</evidence>
<dbReference type="Gene3D" id="3.40.50.2300">
    <property type="match status" value="1"/>
</dbReference>
<organism evidence="5 6">
    <name type="scientific">Clostridium rhizosphaerae</name>
    <dbReference type="NCBI Taxonomy" id="2803861"/>
    <lineage>
        <taxon>Bacteria</taxon>
        <taxon>Bacillati</taxon>
        <taxon>Bacillota</taxon>
        <taxon>Clostridia</taxon>
        <taxon>Eubacteriales</taxon>
        <taxon>Clostridiaceae</taxon>
        <taxon>Clostridium</taxon>
    </lineage>
</organism>
<dbReference type="InterPro" id="IPR052048">
    <property type="entry name" value="ST_Response_Regulator"/>
</dbReference>
<evidence type="ECO:0000256" key="1">
    <source>
        <dbReference type="ARBA" id="ARBA00018672"/>
    </source>
</evidence>
<sequence>MKKVLIVDDTKNIRVLLTACLELEGYEVISSKNGEEALDLFTKESFDLAFLDIKMPELSGTEVLRRIRSMGFNTPVVIMTAFGTVKNAVECTRLGAVAYLQKPFTADKVRNLLNELKNDASSDIDTNINTAKKLIDELKLESALNVLKNTLPQDINRAEIYSLIGKIYELTGEQKEAERFYNISKQFE</sequence>
<dbReference type="Proteomes" id="UP000632377">
    <property type="component" value="Unassembled WGS sequence"/>
</dbReference>
<evidence type="ECO:0000313" key="5">
    <source>
        <dbReference type="EMBL" id="MBL4937048.1"/>
    </source>
</evidence>
<evidence type="ECO:0000256" key="2">
    <source>
        <dbReference type="ARBA" id="ARBA00024867"/>
    </source>
</evidence>
<dbReference type="SUPFAM" id="SSF52172">
    <property type="entry name" value="CheY-like"/>
    <property type="match status" value="1"/>
</dbReference>
<dbReference type="EMBL" id="JAESWC010000009">
    <property type="protein sequence ID" value="MBL4937048.1"/>
    <property type="molecule type" value="Genomic_DNA"/>
</dbReference>
<dbReference type="RefSeq" id="WP_202749803.1">
    <property type="nucleotide sequence ID" value="NZ_JAESWC010000009.1"/>
</dbReference>
<dbReference type="SMART" id="SM00448">
    <property type="entry name" value="REC"/>
    <property type="match status" value="1"/>
</dbReference>
<dbReference type="InterPro" id="IPR011990">
    <property type="entry name" value="TPR-like_helical_dom_sf"/>
</dbReference>
<proteinExistence type="predicted"/>
<dbReference type="PANTHER" id="PTHR43228:SF1">
    <property type="entry name" value="TWO-COMPONENT RESPONSE REGULATOR ARR22"/>
    <property type="match status" value="1"/>
</dbReference>
<evidence type="ECO:0000256" key="3">
    <source>
        <dbReference type="PROSITE-ProRule" id="PRU00169"/>
    </source>
</evidence>
<dbReference type="Gene3D" id="1.25.40.10">
    <property type="entry name" value="Tetratricopeptide repeat domain"/>
    <property type="match status" value="1"/>
</dbReference>
<reference evidence="5 6" key="1">
    <citation type="submission" date="2021-01" db="EMBL/GenBank/DDBJ databases">
        <title>Genome public.</title>
        <authorList>
            <person name="Liu C."/>
            <person name="Sun Q."/>
        </authorList>
    </citation>
    <scope>NUCLEOTIDE SEQUENCE [LARGE SCALE GENOMIC DNA]</scope>
    <source>
        <strain evidence="5 6">YIM B02515</strain>
    </source>
</reference>
<comment type="caution">
    <text evidence="5">The sequence shown here is derived from an EMBL/GenBank/DDBJ whole genome shotgun (WGS) entry which is preliminary data.</text>
</comment>
<dbReference type="PANTHER" id="PTHR43228">
    <property type="entry name" value="TWO-COMPONENT RESPONSE REGULATOR"/>
    <property type="match status" value="1"/>
</dbReference>
<dbReference type="InterPro" id="IPR011006">
    <property type="entry name" value="CheY-like_superfamily"/>
</dbReference>
<protein>
    <recommendedName>
        <fullName evidence="1">Stage 0 sporulation protein A homolog</fullName>
    </recommendedName>
</protein>
<feature type="modified residue" description="4-aspartylphosphate" evidence="3">
    <location>
        <position position="52"/>
    </location>
</feature>